<feature type="compositionally biased region" description="Polar residues" evidence="1">
    <location>
        <begin position="221"/>
        <end position="230"/>
    </location>
</feature>
<feature type="region of interest" description="Disordered" evidence="1">
    <location>
        <begin position="186"/>
        <end position="288"/>
    </location>
</feature>
<feature type="compositionally biased region" description="Basic and acidic residues" evidence="1">
    <location>
        <begin position="450"/>
        <end position="466"/>
    </location>
</feature>
<keyword evidence="3" id="KW-1185">Reference proteome</keyword>
<accession>A0ABC9AQH8</accession>
<evidence type="ECO:0000313" key="2">
    <source>
        <dbReference type="EMBL" id="CAL4984975.1"/>
    </source>
</evidence>
<evidence type="ECO:0000313" key="3">
    <source>
        <dbReference type="Proteomes" id="UP001497457"/>
    </source>
</evidence>
<feature type="compositionally biased region" description="Polar residues" evidence="1">
    <location>
        <begin position="274"/>
        <end position="288"/>
    </location>
</feature>
<organism evidence="2 3">
    <name type="scientific">Urochloa decumbens</name>
    <dbReference type="NCBI Taxonomy" id="240449"/>
    <lineage>
        <taxon>Eukaryota</taxon>
        <taxon>Viridiplantae</taxon>
        <taxon>Streptophyta</taxon>
        <taxon>Embryophyta</taxon>
        <taxon>Tracheophyta</taxon>
        <taxon>Spermatophyta</taxon>
        <taxon>Magnoliopsida</taxon>
        <taxon>Liliopsida</taxon>
        <taxon>Poales</taxon>
        <taxon>Poaceae</taxon>
        <taxon>PACMAD clade</taxon>
        <taxon>Panicoideae</taxon>
        <taxon>Panicodae</taxon>
        <taxon>Paniceae</taxon>
        <taxon>Melinidinae</taxon>
        <taxon>Urochloa</taxon>
    </lineage>
</organism>
<protein>
    <recommendedName>
        <fullName evidence="4">DUF4283 domain-containing protein</fullName>
    </recommendedName>
</protein>
<reference evidence="3" key="1">
    <citation type="submission" date="2024-06" db="EMBL/GenBank/DDBJ databases">
        <authorList>
            <person name="Ryan C."/>
        </authorList>
    </citation>
    <scope>NUCLEOTIDE SEQUENCE [LARGE SCALE GENOMIC DNA]</scope>
</reference>
<dbReference type="Proteomes" id="UP001497457">
    <property type="component" value="Chromosome 22rd"/>
</dbReference>
<evidence type="ECO:0000256" key="1">
    <source>
        <dbReference type="SAM" id="MobiDB-lite"/>
    </source>
</evidence>
<gene>
    <name evidence="2" type="ORF">URODEC1_LOCUS57740</name>
</gene>
<feature type="region of interest" description="Disordered" evidence="1">
    <location>
        <begin position="436"/>
        <end position="495"/>
    </location>
</feature>
<reference evidence="2 3" key="2">
    <citation type="submission" date="2024-10" db="EMBL/GenBank/DDBJ databases">
        <authorList>
            <person name="Ryan C."/>
        </authorList>
    </citation>
    <scope>NUCLEOTIDE SEQUENCE [LARGE SCALE GENOMIC DNA]</scope>
</reference>
<feature type="compositionally biased region" description="Basic and acidic residues" evidence="1">
    <location>
        <begin position="260"/>
        <end position="269"/>
    </location>
</feature>
<proteinExistence type="predicted"/>
<dbReference type="EMBL" id="OZ075132">
    <property type="protein sequence ID" value="CAL4984975.1"/>
    <property type="molecule type" value="Genomic_DNA"/>
</dbReference>
<dbReference type="PANTHER" id="PTHR33170">
    <property type="entry name" value="DUF4283 DOMAIN-CONTAINING PROTEIN-RELATED"/>
    <property type="match status" value="1"/>
</dbReference>
<dbReference type="PANTHER" id="PTHR33170:SF51">
    <property type="entry name" value="CCHC-TYPE DOMAIN-CONTAINING PROTEIN"/>
    <property type="match status" value="1"/>
</dbReference>
<dbReference type="AlphaFoldDB" id="A0ABC9AQH8"/>
<name>A0ABC9AQH8_9POAL</name>
<sequence length="495" mass="55503">MCGHGLLGQGFYSIHIPANKEEKKKKVLGIMTIEYGFANIEVIEKELRHLFREVPRWPIRKLNEDNEYLITFPDEETRFQCSKFRGFDFETAIVKAKVKNTAVSPDVDSNLEVVWVKAFNFPPQAKKVEVVMEVAYIVGDPEEVDLNSLNRPGPVRIKLACRNAKQVRGETQVFFNGESCQIRWEVESTKSQDTPSDSAPSKFDRRRSGEEDEEEEESNDMHNNQGAKTSKQGEKRATQLEGSGQQRKGYTGKQHAQTYEGDKTKDNPKAVDTQMDTQVGGDNSNTDNMDLETGTTNLNVGDEKAIEESLTDAEEDIVGTQLSTCGDTIITEEETMEEELIDYEEDPLYTEKMEMQQLEAKIEVRASKLAAVMNLDSPFKKTVTVKCGKNVTTQVNIEGETDSKKTENKLITDDYGSNVQEGFIPVKTKTAPNRVQRRSTRNQNTAAMKVQDKAEANKKKNNEISKMEAVTQGRRGSSCGQGDPKDKAVPIILAS</sequence>
<evidence type="ECO:0008006" key="4">
    <source>
        <dbReference type="Google" id="ProtNLM"/>
    </source>
</evidence>